<feature type="non-terminal residue" evidence="1">
    <location>
        <position position="1"/>
    </location>
</feature>
<name>A0AAV5TF18_9BILA</name>
<evidence type="ECO:0000313" key="1">
    <source>
        <dbReference type="EMBL" id="GMS93023.1"/>
    </source>
</evidence>
<comment type="caution">
    <text evidence="1">The sequence shown here is derived from an EMBL/GenBank/DDBJ whole genome shotgun (WGS) entry which is preliminary data.</text>
</comment>
<dbReference type="EMBL" id="BTSX01000004">
    <property type="protein sequence ID" value="GMS93023.1"/>
    <property type="molecule type" value="Genomic_DNA"/>
</dbReference>
<protein>
    <submittedName>
        <fullName evidence="1">Uncharacterized protein</fullName>
    </submittedName>
</protein>
<evidence type="ECO:0000313" key="2">
    <source>
        <dbReference type="Proteomes" id="UP001432027"/>
    </source>
</evidence>
<accession>A0AAV5TF18</accession>
<keyword evidence="2" id="KW-1185">Reference proteome</keyword>
<dbReference type="AlphaFoldDB" id="A0AAV5TF18"/>
<dbReference type="Proteomes" id="UP001432027">
    <property type="component" value="Unassembled WGS sequence"/>
</dbReference>
<organism evidence="1 2">
    <name type="scientific">Pristionchus entomophagus</name>
    <dbReference type="NCBI Taxonomy" id="358040"/>
    <lineage>
        <taxon>Eukaryota</taxon>
        <taxon>Metazoa</taxon>
        <taxon>Ecdysozoa</taxon>
        <taxon>Nematoda</taxon>
        <taxon>Chromadorea</taxon>
        <taxon>Rhabditida</taxon>
        <taxon>Rhabditina</taxon>
        <taxon>Diplogasteromorpha</taxon>
        <taxon>Diplogasteroidea</taxon>
        <taxon>Neodiplogasteridae</taxon>
        <taxon>Pristionchus</taxon>
    </lineage>
</organism>
<reference evidence="1" key="1">
    <citation type="submission" date="2023-10" db="EMBL/GenBank/DDBJ databases">
        <title>Genome assembly of Pristionchus species.</title>
        <authorList>
            <person name="Yoshida K."/>
            <person name="Sommer R.J."/>
        </authorList>
    </citation>
    <scope>NUCLEOTIDE SEQUENCE</scope>
    <source>
        <strain evidence="1">RS0144</strain>
    </source>
</reference>
<proteinExistence type="predicted"/>
<sequence length="128" mass="14405">PFPNSQTASIILCVSPQQRSRRHGHCYCECTGNRESGRKPRRRIDNVRVPRSMFAHQRDYLSTVPCFACQPRAALDGRAPSLVRLPSLRARPSFPRSSAAITHSDLAAVHAVNDDHRAVDGEFHIEKY</sequence>
<gene>
    <name evidence="1" type="ORF">PENTCL1PPCAC_15198</name>
</gene>